<evidence type="ECO:0000313" key="1">
    <source>
        <dbReference type="EMBL" id="KAK7492350.1"/>
    </source>
</evidence>
<dbReference type="AlphaFoldDB" id="A0ABD0KYW6"/>
<organism evidence="1 2">
    <name type="scientific">Batillaria attramentaria</name>
    <dbReference type="NCBI Taxonomy" id="370345"/>
    <lineage>
        <taxon>Eukaryota</taxon>
        <taxon>Metazoa</taxon>
        <taxon>Spiralia</taxon>
        <taxon>Lophotrochozoa</taxon>
        <taxon>Mollusca</taxon>
        <taxon>Gastropoda</taxon>
        <taxon>Caenogastropoda</taxon>
        <taxon>Sorbeoconcha</taxon>
        <taxon>Cerithioidea</taxon>
        <taxon>Batillariidae</taxon>
        <taxon>Batillaria</taxon>
    </lineage>
</organism>
<dbReference type="Proteomes" id="UP001519460">
    <property type="component" value="Unassembled WGS sequence"/>
</dbReference>
<dbReference type="EMBL" id="JACVVK020000104">
    <property type="protein sequence ID" value="KAK7492350.1"/>
    <property type="molecule type" value="Genomic_DNA"/>
</dbReference>
<gene>
    <name evidence="1" type="ORF">BaRGS_00016447</name>
</gene>
<sequence length="108" mass="12142">MRMVTGWANKGLQRMIAPNLGRYDYTYANLACKNLGKILYMYSRNLVRFLHGPVKCKRRKISLCGNVAAATCSAGSRKDAKRACIDAHASSKWGQRSGDKERMAIDWV</sequence>
<reference evidence="1 2" key="1">
    <citation type="journal article" date="2023" name="Sci. Data">
        <title>Genome assembly of the Korean intertidal mud-creeper Batillaria attramentaria.</title>
        <authorList>
            <person name="Patra A.K."/>
            <person name="Ho P.T."/>
            <person name="Jun S."/>
            <person name="Lee S.J."/>
            <person name="Kim Y."/>
            <person name="Won Y.J."/>
        </authorList>
    </citation>
    <scope>NUCLEOTIDE SEQUENCE [LARGE SCALE GENOMIC DNA]</scope>
    <source>
        <strain evidence="1">Wonlab-2016</strain>
    </source>
</reference>
<comment type="caution">
    <text evidence="1">The sequence shown here is derived from an EMBL/GenBank/DDBJ whole genome shotgun (WGS) entry which is preliminary data.</text>
</comment>
<proteinExistence type="predicted"/>
<name>A0ABD0KYW6_9CAEN</name>
<evidence type="ECO:0000313" key="2">
    <source>
        <dbReference type="Proteomes" id="UP001519460"/>
    </source>
</evidence>
<keyword evidence="2" id="KW-1185">Reference proteome</keyword>
<accession>A0ABD0KYW6</accession>
<protein>
    <submittedName>
        <fullName evidence="1">Uncharacterized protein</fullName>
    </submittedName>
</protein>